<dbReference type="EMBL" id="BLLK01000074">
    <property type="protein sequence ID" value="GFH61639.1"/>
    <property type="molecule type" value="Genomic_DNA"/>
</dbReference>
<feature type="transmembrane region" description="Helical" evidence="5">
    <location>
        <begin position="86"/>
        <end position="109"/>
    </location>
</feature>
<comment type="subcellular location">
    <subcellularLocation>
        <location evidence="1">Membrane</location>
        <topology evidence="1">Multi-pass membrane protein</topology>
    </subcellularLocation>
</comment>
<reference evidence="7 8" key="1">
    <citation type="journal article" date="2021" name="Sci. Rep.">
        <title>The genome of the diatom Chaetoceros tenuissimus carries an ancient integrated fragment of an extant virus.</title>
        <authorList>
            <person name="Hongo Y."/>
            <person name="Kimura K."/>
            <person name="Takaki Y."/>
            <person name="Yoshida Y."/>
            <person name="Baba S."/>
            <person name="Kobayashi G."/>
            <person name="Nagasaki K."/>
            <person name="Hano T."/>
            <person name="Tomaru Y."/>
        </authorList>
    </citation>
    <scope>NUCLEOTIDE SEQUENCE [LARGE SCALE GENOMIC DNA]</scope>
    <source>
        <strain evidence="7 8">NIES-3715</strain>
    </source>
</reference>
<feature type="domain" description="G-protein coupled receptors family 1 profile" evidence="6">
    <location>
        <begin position="24"/>
        <end position="298"/>
    </location>
</feature>
<feature type="transmembrane region" description="Helical" evidence="5">
    <location>
        <begin position="6"/>
        <end position="33"/>
    </location>
</feature>
<gene>
    <name evidence="7" type="ORF">CTEN210_18115</name>
</gene>
<dbReference type="Proteomes" id="UP001054902">
    <property type="component" value="Unassembled WGS sequence"/>
</dbReference>
<keyword evidence="4 5" id="KW-0472">Membrane</keyword>
<name>A0AAD3HFV7_9STRA</name>
<evidence type="ECO:0000256" key="3">
    <source>
        <dbReference type="ARBA" id="ARBA00022989"/>
    </source>
</evidence>
<evidence type="ECO:0000256" key="4">
    <source>
        <dbReference type="ARBA" id="ARBA00023136"/>
    </source>
</evidence>
<feature type="transmembrane region" description="Helical" evidence="5">
    <location>
        <begin position="45"/>
        <end position="66"/>
    </location>
</feature>
<feature type="transmembrane region" description="Helical" evidence="5">
    <location>
        <begin position="129"/>
        <end position="147"/>
    </location>
</feature>
<dbReference type="GO" id="GO:0005886">
    <property type="term" value="C:plasma membrane"/>
    <property type="evidence" value="ECO:0007669"/>
    <property type="project" value="TreeGrafter"/>
</dbReference>
<evidence type="ECO:0000313" key="8">
    <source>
        <dbReference type="Proteomes" id="UP001054902"/>
    </source>
</evidence>
<evidence type="ECO:0000313" key="7">
    <source>
        <dbReference type="EMBL" id="GFH61639.1"/>
    </source>
</evidence>
<evidence type="ECO:0000259" key="6">
    <source>
        <dbReference type="PROSITE" id="PS50262"/>
    </source>
</evidence>
<dbReference type="Gene3D" id="1.20.1070.10">
    <property type="entry name" value="Rhodopsin 7-helix transmembrane proteins"/>
    <property type="match status" value="1"/>
</dbReference>
<proteinExistence type="predicted"/>
<keyword evidence="8" id="KW-1185">Reference proteome</keyword>
<evidence type="ECO:0000256" key="1">
    <source>
        <dbReference type="ARBA" id="ARBA00004141"/>
    </source>
</evidence>
<feature type="transmembrane region" description="Helical" evidence="5">
    <location>
        <begin position="277"/>
        <end position="297"/>
    </location>
</feature>
<keyword evidence="2 5" id="KW-0812">Transmembrane</keyword>
<dbReference type="GO" id="GO:0004930">
    <property type="term" value="F:G protein-coupled receptor activity"/>
    <property type="evidence" value="ECO:0007669"/>
    <property type="project" value="InterPro"/>
</dbReference>
<keyword evidence="3 5" id="KW-1133">Transmembrane helix</keyword>
<dbReference type="Pfam" id="PF00001">
    <property type="entry name" value="7tm_1"/>
    <property type="match status" value="1"/>
</dbReference>
<dbReference type="SUPFAM" id="SSF81321">
    <property type="entry name" value="Family A G protein-coupled receptor-like"/>
    <property type="match status" value="1"/>
</dbReference>
<evidence type="ECO:0000256" key="2">
    <source>
        <dbReference type="ARBA" id="ARBA00022692"/>
    </source>
</evidence>
<evidence type="ECO:0000256" key="5">
    <source>
        <dbReference type="SAM" id="Phobius"/>
    </source>
</evidence>
<sequence>MIPKSIIAALIVRICTGSISLLASGFLCFTIWVSPKGLQSPYSRIIFGFSVADVLQSIGVVLSPFLSPANDPDYIFSKGTVASCEGIGFILIMGSHAILWYILFLTYYFLKRVKYKQTPQDFAKCEEKLISTFIWIYAIATSVYPLIKEQINATKHGGVCMIAPRPFDCVTNGEECTRGENANRSVLLFSIILVVIVFLLLIIVLVTFTCYMYNAEKAIQPTSGSNNDNAQRRTHKGMDLTKQAAHQSILYILAFLLVYSGTILALILRLLKVENTAVTFWFVSLFYPIGGFLNMIIYTRPKVQALKKLIPELPNFVAFFIVILAGGETPSLADLGFDDRNRPISTEDIHQRTERMRMVLYWTKALNMKNLMKKTEGVSGISIDCEQKMKMND</sequence>
<dbReference type="GO" id="GO:0007189">
    <property type="term" value="P:adenylate cyclase-activating G protein-coupled receptor signaling pathway"/>
    <property type="evidence" value="ECO:0007669"/>
    <property type="project" value="TreeGrafter"/>
</dbReference>
<accession>A0AAD3HFV7</accession>
<dbReference type="AlphaFoldDB" id="A0AAD3HFV7"/>
<comment type="caution">
    <text evidence="7">The sequence shown here is derived from an EMBL/GenBank/DDBJ whole genome shotgun (WGS) entry which is preliminary data.</text>
</comment>
<dbReference type="PANTHER" id="PTHR23112:SF0">
    <property type="entry name" value="TRANSMEMBRANE PROTEIN 116"/>
    <property type="match status" value="1"/>
</dbReference>
<dbReference type="PROSITE" id="PS50262">
    <property type="entry name" value="G_PROTEIN_RECEP_F1_2"/>
    <property type="match status" value="1"/>
</dbReference>
<organism evidence="7 8">
    <name type="scientific">Chaetoceros tenuissimus</name>
    <dbReference type="NCBI Taxonomy" id="426638"/>
    <lineage>
        <taxon>Eukaryota</taxon>
        <taxon>Sar</taxon>
        <taxon>Stramenopiles</taxon>
        <taxon>Ochrophyta</taxon>
        <taxon>Bacillariophyta</taxon>
        <taxon>Coscinodiscophyceae</taxon>
        <taxon>Chaetocerotophycidae</taxon>
        <taxon>Chaetocerotales</taxon>
        <taxon>Chaetocerotaceae</taxon>
        <taxon>Chaetoceros</taxon>
    </lineage>
</organism>
<dbReference type="InterPro" id="IPR017452">
    <property type="entry name" value="GPCR_Rhodpsn_7TM"/>
</dbReference>
<dbReference type="InterPro" id="IPR000276">
    <property type="entry name" value="GPCR_Rhodpsn"/>
</dbReference>
<feature type="transmembrane region" description="Helical" evidence="5">
    <location>
        <begin position="187"/>
        <end position="213"/>
    </location>
</feature>
<protein>
    <recommendedName>
        <fullName evidence="6">G-protein coupled receptors family 1 profile domain-containing protein</fullName>
    </recommendedName>
</protein>
<dbReference type="PANTHER" id="PTHR23112">
    <property type="entry name" value="G PROTEIN-COUPLED RECEPTOR 157-RELATED"/>
    <property type="match status" value="1"/>
</dbReference>
<feature type="transmembrane region" description="Helical" evidence="5">
    <location>
        <begin position="248"/>
        <end position="271"/>
    </location>
</feature>